<accession>A0ABU2ZKP4</accession>
<evidence type="ECO:0000256" key="1">
    <source>
        <dbReference type="ARBA" id="ARBA00022559"/>
    </source>
</evidence>
<dbReference type="SUPFAM" id="SSF52833">
    <property type="entry name" value="Thioredoxin-like"/>
    <property type="match status" value="1"/>
</dbReference>
<comment type="function">
    <text evidence="3">Thiol-specific peroxidase that catalyzes the reduction of hydrogen peroxide and organic hydroperoxides to water and alcohols, respectively. Plays a role in cell protection against oxidative stress by detoxifying peroxides.</text>
</comment>
<organism evidence="5 6">
    <name type="scientific">Croceicoccus esteveae</name>
    <dbReference type="NCBI Taxonomy" id="3075597"/>
    <lineage>
        <taxon>Bacteria</taxon>
        <taxon>Pseudomonadati</taxon>
        <taxon>Pseudomonadota</taxon>
        <taxon>Alphaproteobacteria</taxon>
        <taxon>Sphingomonadales</taxon>
        <taxon>Erythrobacteraceae</taxon>
        <taxon>Croceicoccus</taxon>
    </lineage>
</organism>
<dbReference type="Gene3D" id="3.40.30.10">
    <property type="entry name" value="Glutaredoxin"/>
    <property type="match status" value="1"/>
</dbReference>
<dbReference type="EMBL" id="JAVRHS010000020">
    <property type="protein sequence ID" value="MDT0577160.1"/>
    <property type="molecule type" value="Genomic_DNA"/>
</dbReference>
<sequence>MRKQIPDVTLKTRVRDEKIGGDNPFRWQDYRVRDEWVGKTIVAFSLPGAFTPTCSNEQCPSFESMYDAFISAGADEVYCIAVNDAFVMFQWAKQLGLKKVKMLPDGSGSFTRRMGMLIDKDHLGFGQRSWRYAMIVRDNEVVAWFEEPGINDEGADDDPYGETAPQKVLDALNQL</sequence>
<protein>
    <recommendedName>
        <fullName evidence="3">Glutathione-dependent peroxiredoxin</fullName>
        <ecNumber evidence="3">1.11.1.27</ecNumber>
    </recommendedName>
</protein>
<dbReference type="PANTHER" id="PTHR10430:SF16">
    <property type="entry name" value="PEROXIREDOXIN-5, MITOCHONDRIAL"/>
    <property type="match status" value="1"/>
</dbReference>
<dbReference type="CDD" id="cd03013">
    <property type="entry name" value="PRX5_like"/>
    <property type="match status" value="1"/>
</dbReference>
<evidence type="ECO:0000313" key="5">
    <source>
        <dbReference type="EMBL" id="MDT0577160.1"/>
    </source>
</evidence>
<dbReference type="PROSITE" id="PS51352">
    <property type="entry name" value="THIOREDOXIN_2"/>
    <property type="match status" value="1"/>
</dbReference>
<evidence type="ECO:0000256" key="2">
    <source>
        <dbReference type="ARBA" id="ARBA00023002"/>
    </source>
</evidence>
<proteinExistence type="inferred from homology"/>
<keyword evidence="3" id="KW-0049">Antioxidant</keyword>
<keyword evidence="2 3" id="KW-0560">Oxidoreductase</keyword>
<dbReference type="RefSeq" id="WP_311341735.1">
    <property type="nucleotide sequence ID" value="NZ_JAVRHS010000020.1"/>
</dbReference>
<dbReference type="InterPro" id="IPR013766">
    <property type="entry name" value="Thioredoxin_domain"/>
</dbReference>
<name>A0ABU2ZKP4_9SPHN</name>
<feature type="domain" description="Thioredoxin" evidence="4">
    <location>
        <begin position="1"/>
        <end position="174"/>
    </location>
</feature>
<comment type="catalytic activity">
    <reaction evidence="3">
        <text>a hydroperoxide + 2 glutathione = an alcohol + glutathione disulfide + H2O</text>
        <dbReference type="Rhea" id="RHEA:62632"/>
        <dbReference type="ChEBI" id="CHEBI:15377"/>
        <dbReference type="ChEBI" id="CHEBI:30879"/>
        <dbReference type="ChEBI" id="CHEBI:35924"/>
        <dbReference type="ChEBI" id="CHEBI:57925"/>
        <dbReference type="ChEBI" id="CHEBI:58297"/>
        <dbReference type="EC" id="1.11.1.27"/>
    </reaction>
</comment>
<reference evidence="5 6" key="1">
    <citation type="submission" date="2023-09" db="EMBL/GenBank/DDBJ databases">
        <authorList>
            <person name="Rey-Velasco X."/>
        </authorList>
    </citation>
    <scope>NUCLEOTIDE SEQUENCE [LARGE SCALE GENOMIC DNA]</scope>
    <source>
        <strain evidence="5 6">F390</strain>
    </source>
</reference>
<evidence type="ECO:0000259" key="4">
    <source>
        <dbReference type="PROSITE" id="PS51352"/>
    </source>
</evidence>
<keyword evidence="6" id="KW-1185">Reference proteome</keyword>
<dbReference type="InterPro" id="IPR037944">
    <property type="entry name" value="PRX5-like"/>
</dbReference>
<dbReference type="Pfam" id="PF08534">
    <property type="entry name" value="Redoxin"/>
    <property type="match status" value="1"/>
</dbReference>
<comment type="similarity">
    <text evidence="3">Belongs to the peroxiredoxin family. Prx5 subfamily.</text>
</comment>
<evidence type="ECO:0000313" key="6">
    <source>
        <dbReference type="Proteomes" id="UP001259803"/>
    </source>
</evidence>
<dbReference type="InterPro" id="IPR013740">
    <property type="entry name" value="Redoxin"/>
</dbReference>
<gene>
    <name evidence="5" type="ORF">RM533_13405</name>
</gene>
<dbReference type="InterPro" id="IPR036249">
    <property type="entry name" value="Thioredoxin-like_sf"/>
</dbReference>
<keyword evidence="1 3" id="KW-0575">Peroxidase</keyword>
<keyword evidence="3" id="KW-0676">Redox-active center</keyword>
<dbReference type="Proteomes" id="UP001259803">
    <property type="component" value="Unassembled WGS sequence"/>
</dbReference>
<comment type="caution">
    <text evidence="5">The sequence shown here is derived from an EMBL/GenBank/DDBJ whole genome shotgun (WGS) entry which is preliminary data.</text>
</comment>
<dbReference type="EC" id="1.11.1.27" evidence="3"/>
<evidence type="ECO:0000256" key="3">
    <source>
        <dbReference type="RuleBase" id="RU366011"/>
    </source>
</evidence>
<dbReference type="PANTHER" id="PTHR10430">
    <property type="entry name" value="PEROXIREDOXIN"/>
    <property type="match status" value="1"/>
</dbReference>